<accession>A0ABS3T2Q8</accession>
<reference evidence="1 2" key="1">
    <citation type="submission" date="2021-03" db="EMBL/GenBank/DDBJ databases">
        <title>Winogradskyella sp. nov., isolated from costal sediment.</title>
        <authorList>
            <person name="Gao C."/>
        </authorList>
    </citation>
    <scope>NUCLEOTIDE SEQUENCE [LARGE SCALE GENOMIC DNA]</scope>
    <source>
        <strain evidence="1 2">DF17</strain>
    </source>
</reference>
<protein>
    <recommendedName>
        <fullName evidence="3">Peptidase M56 domain-containing protein</fullName>
    </recommendedName>
</protein>
<sequence>MVVIVSKYLIPKGYAGLTLYPFVFLKNKRFKSNEVVLNHERIHLRQQKELMVLPFYLIYGFEFLLRLTQYKNWPDAYRSISFEREAYENEKNRDYLKSRSWLSFIKYFRK</sequence>
<dbReference type="EMBL" id="JAGEVF010000007">
    <property type="protein sequence ID" value="MBO3117017.1"/>
    <property type="molecule type" value="Genomic_DNA"/>
</dbReference>
<evidence type="ECO:0000313" key="1">
    <source>
        <dbReference type="EMBL" id="MBO3117017.1"/>
    </source>
</evidence>
<dbReference type="Proteomes" id="UP000676776">
    <property type="component" value="Unassembled WGS sequence"/>
</dbReference>
<evidence type="ECO:0008006" key="3">
    <source>
        <dbReference type="Google" id="ProtNLM"/>
    </source>
</evidence>
<keyword evidence="2" id="KW-1185">Reference proteome</keyword>
<name>A0ABS3T2Q8_9FLAO</name>
<evidence type="ECO:0000313" key="2">
    <source>
        <dbReference type="Proteomes" id="UP000676776"/>
    </source>
</evidence>
<organism evidence="1 2">
    <name type="scientific">Winogradskyella pelagia</name>
    <dbReference type="NCBI Taxonomy" id="2819984"/>
    <lineage>
        <taxon>Bacteria</taxon>
        <taxon>Pseudomonadati</taxon>
        <taxon>Bacteroidota</taxon>
        <taxon>Flavobacteriia</taxon>
        <taxon>Flavobacteriales</taxon>
        <taxon>Flavobacteriaceae</taxon>
        <taxon>Winogradskyella</taxon>
    </lineage>
</organism>
<gene>
    <name evidence="1" type="ORF">J4050_09670</name>
</gene>
<proteinExistence type="predicted"/>
<comment type="caution">
    <text evidence="1">The sequence shown here is derived from an EMBL/GenBank/DDBJ whole genome shotgun (WGS) entry which is preliminary data.</text>
</comment>